<name>A0A2T7NI27_POMCA</name>
<feature type="transmembrane region" description="Helical" evidence="7">
    <location>
        <begin position="276"/>
        <end position="294"/>
    </location>
</feature>
<dbReference type="AlphaFoldDB" id="A0A2T7NI27"/>
<feature type="transmembrane region" description="Helical" evidence="7">
    <location>
        <begin position="314"/>
        <end position="343"/>
    </location>
</feature>
<dbReference type="GO" id="GO:0043266">
    <property type="term" value="P:regulation of potassium ion transport"/>
    <property type="evidence" value="ECO:0007669"/>
    <property type="project" value="TreeGrafter"/>
</dbReference>
<dbReference type="GO" id="GO:0015459">
    <property type="term" value="F:potassium channel regulator activity"/>
    <property type="evidence" value="ECO:0007669"/>
    <property type="project" value="TreeGrafter"/>
</dbReference>
<protein>
    <recommendedName>
        <fullName evidence="10">UNC93-like protein</fullName>
    </recommendedName>
</protein>
<dbReference type="InterPro" id="IPR010291">
    <property type="entry name" value="Ion_channel_UNC-93"/>
</dbReference>
<accession>A0A2T7NI27</accession>
<evidence type="ECO:0000256" key="1">
    <source>
        <dbReference type="ARBA" id="ARBA00004141"/>
    </source>
</evidence>
<feature type="transmembrane region" description="Helical" evidence="7">
    <location>
        <begin position="46"/>
        <end position="64"/>
    </location>
</feature>
<dbReference type="CDD" id="cd17406">
    <property type="entry name" value="MFS_unc93A_like"/>
    <property type="match status" value="1"/>
</dbReference>
<dbReference type="InterPro" id="IPR051951">
    <property type="entry name" value="UNC-93_regulatory"/>
</dbReference>
<keyword evidence="5 7" id="KW-0472">Membrane</keyword>
<comment type="caution">
    <text evidence="8">The sequence shown here is derived from an EMBL/GenBank/DDBJ whole genome shotgun (WGS) entry which is preliminary data.</text>
</comment>
<dbReference type="PANTHER" id="PTHR19444:SF13">
    <property type="entry name" value="PROTEIN UNC-93 HOMOLOG A"/>
    <property type="match status" value="1"/>
</dbReference>
<keyword evidence="9" id="KW-1185">Reference proteome</keyword>
<feature type="transmembrane region" description="Helical" evidence="7">
    <location>
        <begin position="133"/>
        <end position="154"/>
    </location>
</feature>
<feature type="transmembrane region" description="Helical" evidence="7">
    <location>
        <begin position="76"/>
        <end position="95"/>
    </location>
</feature>
<dbReference type="GO" id="GO:0006937">
    <property type="term" value="P:regulation of muscle contraction"/>
    <property type="evidence" value="ECO:0007669"/>
    <property type="project" value="TreeGrafter"/>
</dbReference>
<gene>
    <name evidence="8" type="ORF">C0Q70_18998</name>
</gene>
<organism evidence="8 9">
    <name type="scientific">Pomacea canaliculata</name>
    <name type="common">Golden apple snail</name>
    <dbReference type="NCBI Taxonomy" id="400727"/>
    <lineage>
        <taxon>Eukaryota</taxon>
        <taxon>Metazoa</taxon>
        <taxon>Spiralia</taxon>
        <taxon>Lophotrochozoa</taxon>
        <taxon>Mollusca</taxon>
        <taxon>Gastropoda</taxon>
        <taxon>Caenogastropoda</taxon>
        <taxon>Architaenioglossa</taxon>
        <taxon>Ampullarioidea</taxon>
        <taxon>Ampullariidae</taxon>
        <taxon>Pomacea</taxon>
    </lineage>
</organism>
<dbReference type="InterPro" id="IPR036259">
    <property type="entry name" value="MFS_trans_sf"/>
</dbReference>
<dbReference type="Pfam" id="PF05978">
    <property type="entry name" value="UNC-93"/>
    <property type="match status" value="1"/>
</dbReference>
<evidence type="ECO:0000256" key="4">
    <source>
        <dbReference type="ARBA" id="ARBA00022989"/>
    </source>
</evidence>
<feature type="transmembrane region" description="Helical" evidence="7">
    <location>
        <begin position="442"/>
        <end position="461"/>
    </location>
</feature>
<proteinExistence type="inferred from homology"/>
<keyword evidence="6" id="KW-0325">Glycoprotein</keyword>
<evidence type="ECO:0000313" key="9">
    <source>
        <dbReference type="Proteomes" id="UP000245119"/>
    </source>
</evidence>
<evidence type="ECO:0000256" key="5">
    <source>
        <dbReference type="ARBA" id="ARBA00023136"/>
    </source>
</evidence>
<feature type="transmembrane region" description="Helical" evidence="7">
    <location>
        <begin position="234"/>
        <end position="256"/>
    </location>
</feature>
<evidence type="ECO:0000313" key="8">
    <source>
        <dbReference type="EMBL" id="PVD20837.1"/>
    </source>
</evidence>
<evidence type="ECO:0008006" key="10">
    <source>
        <dbReference type="Google" id="ProtNLM"/>
    </source>
</evidence>
<dbReference type="Gene3D" id="1.20.1250.20">
    <property type="entry name" value="MFS general substrate transporter like domains"/>
    <property type="match status" value="2"/>
</dbReference>
<evidence type="ECO:0000256" key="6">
    <source>
        <dbReference type="ARBA" id="ARBA00023180"/>
    </source>
</evidence>
<dbReference type="GO" id="GO:0005886">
    <property type="term" value="C:plasma membrane"/>
    <property type="evidence" value="ECO:0007669"/>
    <property type="project" value="TreeGrafter"/>
</dbReference>
<keyword evidence="4 7" id="KW-1133">Transmembrane helix</keyword>
<dbReference type="GO" id="GO:0055120">
    <property type="term" value="C:striated muscle dense body"/>
    <property type="evidence" value="ECO:0007669"/>
    <property type="project" value="TreeGrafter"/>
</dbReference>
<dbReference type="Proteomes" id="UP000245119">
    <property type="component" value="Linkage Group LG12"/>
</dbReference>
<sequence>MEKNGTDKAALGHELTSNSVPDKSTVAEAEDPLKCPMSRLRIFKNILVLSFGFMFLFTAFQSMANLQTSLNKEQGVGAWSLSAIYAALIVSCMFLPKFIIGLVGCKWTIPVCMIGYALYMAANFYAVIWLMTIAGVILGFGAAPMWSAKCTYLTQLGVWYSRMTGQSEDAIINRFFGFFFMMFQTSQIWGNLISSLVFTSKENQTQSNTTQCGADFCPGDAENNTNLDQNKDRVYTVCGIYLACAVIAMIVVSTLLDPIKLDKEDSSTKGRLSPDLLIATFKHLFTSPTQILLIPLTMYSGVEQAFVSGDYTKSYISCVLGVWNVGYIMIVYGVADAICSFLFGRLVQYVGHIPFFVLATIVHGALQIILLLWTPTPDREVLFYVIAAFWGMGDAVIQTQINALYGALFTENTEAAFANYRLWESMGFMMTYAYNNYPCTNIKLYVCLGFLGAGMLGYTAVEIKERNKKQEKEDITPTTTRL</sequence>
<feature type="transmembrane region" description="Helical" evidence="7">
    <location>
        <begin position="175"/>
        <end position="198"/>
    </location>
</feature>
<reference evidence="8 9" key="1">
    <citation type="submission" date="2018-04" db="EMBL/GenBank/DDBJ databases">
        <title>The genome of golden apple snail Pomacea canaliculata provides insight into stress tolerance and invasive adaptation.</title>
        <authorList>
            <person name="Liu C."/>
            <person name="Liu B."/>
            <person name="Ren Y."/>
            <person name="Zhang Y."/>
            <person name="Wang H."/>
            <person name="Li S."/>
            <person name="Jiang F."/>
            <person name="Yin L."/>
            <person name="Zhang G."/>
            <person name="Qian W."/>
            <person name="Fan W."/>
        </authorList>
    </citation>
    <scope>NUCLEOTIDE SEQUENCE [LARGE SCALE GENOMIC DNA]</scope>
    <source>
        <strain evidence="8">SZHN2017</strain>
        <tissue evidence="8">Muscle</tissue>
    </source>
</reference>
<evidence type="ECO:0000256" key="3">
    <source>
        <dbReference type="ARBA" id="ARBA00022692"/>
    </source>
</evidence>
<dbReference type="EMBL" id="PZQS01000012">
    <property type="protein sequence ID" value="PVD20837.1"/>
    <property type="molecule type" value="Genomic_DNA"/>
</dbReference>
<dbReference type="FunFam" id="1.20.1250.20:FF:000290">
    <property type="entry name" value="Unc-93 homolog A"/>
    <property type="match status" value="1"/>
</dbReference>
<keyword evidence="3 7" id="KW-0812">Transmembrane</keyword>
<dbReference type="PANTHER" id="PTHR19444">
    <property type="entry name" value="UNC-93 RELATED"/>
    <property type="match status" value="1"/>
</dbReference>
<comment type="similarity">
    <text evidence="2">Belongs to the unc-93 family.</text>
</comment>
<feature type="transmembrane region" description="Helical" evidence="7">
    <location>
        <begin position="355"/>
        <end position="375"/>
    </location>
</feature>
<comment type="subcellular location">
    <subcellularLocation>
        <location evidence="1">Membrane</location>
        <topology evidence="1">Multi-pass membrane protein</topology>
    </subcellularLocation>
</comment>
<dbReference type="OrthoDB" id="78663at2759"/>
<evidence type="ECO:0000256" key="7">
    <source>
        <dbReference type="SAM" id="Phobius"/>
    </source>
</evidence>
<evidence type="ECO:0000256" key="2">
    <source>
        <dbReference type="ARBA" id="ARBA00009172"/>
    </source>
</evidence>
<dbReference type="SUPFAM" id="SSF103473">
    <property type="entry name" value="MFS general substrate transporter"/>
    <property type="match status" value="1"/>
</dbReference>
<feature type="transmembrane region" description="Helical" evidence="7">
    <location>
        <begin position="381"/>
        <end position="397"/>
    </location>
</feature>
<dbReference type="OMA" id="NTACIIA"/>